<keyword evidence="4" id="KW-1185">Reference proteome</keyword>
<protein>
    <submittedName>
        <fullName evidence="3">Poly [ADP-ribose] polymerase 12</fullName>
    </submittedName>
</protein>
<dbReference type="PANTHER" id="PTHR45740">
    <property type="entry name" value="POLY [ADP-RIBOSE] POLYMERASE"/>
    <property type="match status" value="1"/>
</dbReference>
<dbReference type="Proteomes" id="UP000324091">
    <property type="component" value="Chromosome 22"/>
</dbReference>
<evidence type="ECO:0000313" key="4">
    <source>
        <dbReference type="Proteomes" id="UP000324091"/>
    </source>
</evidence>
<dbReference type="PANTHER" id="PTHR45740:SF15">
    <property type="entry name" value="ZINC FINGER CCCH TYPE DOMAIN CONTAINING 1-LIKE"/>
    <property type="match status" value="1"/>
</dbReference>
<comment type="similarity">
    <text evidence="1">Belongs to the ARTD/PARP family.</text>
</comment>
<proteinExistence type="inferred from homology"/>
<reference evidence="3 4" key="1">
    <citation type="submission" date="2019-04" db="EMBL/GenBank/DDBJ databases">
        <title>Chromosome genome assembly for Takifugu flavidus.</title>
        <authorList>
            <person name="Xiao S."/>
        </authorList>
    </citation>
    <scope>NUCLEOTIDE SEQUENCE [LARGE SCALE GENOMIC DNA]</scope>
    <source>
        <strain evidence="3">HTHZ2018</strain>
        <tissue evidence="3">Muscle</tissue>
    </source>
</reference>
<evidence type="ECO:0000259" key="2">
    <source>
        <dbReference type="PROSITE" id="PS51059"/>
    </source>
</evidence>
<dbReference type="GO" id="GO:0003950">
    <property type="term" value="F:NAD+ poly-ADP-ribosyltransferase activity"/>
    <property type="evidence" value="ECO:0007669"/>
    <property type="project" value="InterPro"/>
</dbReference>
<comment type="caution">
    <text evidence="3">The sequence shown here is derived from an EMBL/GenBank/DDBJ whole genome shotgun (WGS) entry which is preliminary data.</text>
</comment>
<dbReference type="GO" id="GO:1990404">
    <property type="term" value="F:NAD+-protein mono-ADP-ribosyltransferase activity"/>
    <property type="evidence" value="ECO:0007669"/>
    <property type="project" value="TreeGrafter"/>
</dbReference>
<dbReference type="SUPFAM" id="SSF56399">
    <property type="entry name" value="ADP-ribosylation"/>
    <property type="match status" value="1"/>
</dbReference>
<feature type="domain" description="PARP catalytic" evidence="2">
    <location>
        <begin position="1"/>
        <end position="81"/>
    </location>
</feature>
<name>A0A5C6NBC1_9TELE</name>
<dbReference type="Gene3D" id="3.90.228.10">
    <property type="match status" value="1"/>
</dbReference>
<dbReference type="InterPro" id="IPR051712">
    <property type="entry name" value="ARTD-AVP"/>
</dbReference>
<dbReference type="EMBL" id="RHFK02000015">
    <property type="protein sequence ID" value="TWW64486.1"/>
    <property type="molecule type" value="Genomic_DNA"/>
</dbReference>
<organism evidence="3 4">
    <name type="scientific">Takifugu flavidus</name>
    <name type="common">sansaifugu</name>
    <dbReference type="NCBI Taxonomy" id="433684"/>
    <lineage>
        <taxon>Eukaryota</taxon>
        <taxon>Metazoa</taxon>
        <taxon>Chordata</taxon>
        <taxon>Craniata</taxon>
        <taxon>Vertebrata</taxon>
        <taxon>Euteleostomi</taxon>
        <taxon>Actinopterygii</taxon>
        <taxon>Neopterygii</taxon>
        <taxon>Teleostei</taxon>
        <taxon>Neoteleostei</taxon>
        <taxon>Acanthomorphata</taxon>
        <taxon>Eupercaria</taxon>
        <taxon>Tetraodontiformes</taxon>
        <taxon>Tetradontoidea</taxon>
        <taxon>Tetraodontidae</taxon>
        <taxon>Takifugu</taxon>
    </lineage>
</organism>
<accession>A0A5C6NBC1</accession>
<dbReference type="AlphaFoldDB" id="A0A5C6NBC1"/>
<dbReference type="GO" id="GO:0005634">
    <property type="term" value="C:nucleus"/>
    <property type="evidence" value="ECO:0007669"/>
    <property type="project" value="TreeGrafter"/>
</dbReference>
<sequence>MFVVRLLVGKYTKGSPEYRRPPSKDGGDINFYDSSVDNVRQPSIYVVFDKPQIYPEYLLQYRKKDFTFVLASGIGWQHEVSKDGGGCSFSHELNSEHNRRILGEHELDDLSREELCTLLMQSDDQMLPPICHDYNNGPGLFGRCQGGYGCRRVHICERSTYANIQAVKYHKGRLRSDRLHGDNPEQSF</sequence>
<evidence type="ECO:0000313" key="3">
    <source>
        <dbReference type="EMBL" id="TWW64486.1"/>
    </source>
</evidence>
<gene>
    <name evidence="3" type="ORF">D4764_22G0001330</name>
</gene>
<evidence type="ECO:0000256" key="1">
    <source>
        <dbReference type="ARBA" id="ARBA00024347"/>
    </source>
</evidence>
<dbReference type="PROSITE" id="PS51059">
    <property type="entry name" value="PARP_CATALYTIC"/>
    <property type="match status" value="1"/>
</dbReference>
<dbReference type="InterPro" id="IPR012317">
    <property type="entry name" value="Poly(ADP-ribose)pol_cat_dom"/>
</dbReference>